<dbReference type="Gene3D" id="3.10.490.20">
    <property type="match status" value="1"/>
</dbReference>
<dbReference type="FunFam" id="3.40.50.300:FF:002141">
    <property type="entry name" value="Dynein heavy chain"/>
    <property type="match status" value="1"/>
</dbReference>
<dbReference type="Pfam" id="PF03028">
    <property type="entry name" value="Dynein_heavy"/>
    <property type="match status" value="1"/>
</dbReference>
<keyword evidence="4" id="KW-0677">Repeat</keyword>
<dbReference type="InterPro" id="IPR041589">
    <property type="entry name" value="DNAH3_AAA_lid_1"/>
</dbReference>
<dbReference type="Gene3D" id="1.20.1270.280">
    <property type="match status" value="1"/>
</dbReference>
<dbReference type="InterPro" id="IPR042219">
    <property type="entry name" value="AAA_lid_11_sf"/>
</dbReference>
<keyword evidence="14" id="KW-0966">Cell projection</keyword>
<dbReference type="FunFam" id="1.20.920.20:FF:000001">
    <property type="entry name" value="dynein heavy chain 2, axonemal"/>
    <property type="match status" value="1"/>
</dbReference>
<gene>
    <name evidence="17" type="ORF">MANT1106_LOCUS2619</name>
</gene>
<dbReference type="Pfam" id="PF12775">
    <property type="entry name" value="AAA_7"/>
    <property type="match status" value="1"/>
</dbReference>
<dbReference type="GO" id="GO:0007018">
    <property type="term" value="P:microtubule-based movement"/>
    <property type="evidence" value="ECO:0007669"/>
    <property type="project" value="InterPro"/>
</dbReference>
<evidence type="ECO:0000256" key="10">
    <source>
        <dbReference type="ARBA" id="ARBA00023054"/>
    </source>
</evidence>
<dbReference type="InterPro" id="IPR026983">
    <property type="entry name" value="DHC"/>
</dbReference>
<dbReference type="InterPro" id="IPR041228">
    <property type="entry name" value="Dynein_C"/>
</dbReference>
<keyword evidence="5" id="KW-0547">Nucleotide-binding</keyword>
<organism evidence="17">
    <name type="scientific">Mantoniella antarctica</name>
    <dbReference type="NCBI Taxonomy" id="81844"/>
    <lineage>
        <taxon>Eukaryota</taxon>
        <taxon>Viridiplantae</taxon>
        <taxon>Chlorophyta</taxon>
        <taxon>Mamiellophyceae</taxon>
        <taxon>Mamiellales</taxon>
        <taxon>Mamiellaceae</taxon>
        <taxon>Mantoniella</taxon>
    </lineage>
</organism>
<keyword evidence="9" id="KW-0243">Dynein</keyword>
<feature type="domain" description="AAA+ ATPase" evidence="16">
    <location>
        <begin position="401"/>
        <end position="550"/>
    </location>
</feature>
<dbReference type="Pfam" id="PF12780">
    <property type="entry name" value="AAA_8"/>
    <property type="match status" value="1"/>
</dbReference>
<dbReference type="Gene3D" id="1.10.8.1220">
    <property type="match status" value="1"/>
</dbReference>
<dbReference type="FunFam" id="1.10.8.1220:FF:000001">
    <property type="entry name" value="Dynein axonemal heavy chain 5"/>
    <property type="match status" value="1"/>
</dbReference>
<reference evidence="17" key="1">
    <citation type="submission" date="2021-01" db="EMBL/GenBank/DDBJ databases">
        <authorList>
            <person name="Corre E."/>
            <person name="Pelletier E."/>
            <person name="Niang G."/>
            <person name="Scheremetjew M."/>
            <person name="Finn R."/>
            <person name="Kale V."/>
            <person name="Holt S."/>
            <person name="Cochrane G."/>
            <person name="Meng A."/>
            <person name="Brown T."/>
            <person name="Cohen L."/>
        </authorList>
    </citation>
    <scope>NUCLEOTIDE SEQUENCE</scope>
    <source>
        <strain evidence="17">SL-175</strain>
    </source>
</reference>
<dbReference type="Pfam" id="PF12774">
    <property type="entry name" value="AAA_6"/>
    <property type="match status" value="1"/>
</dbReference>
<dbReference type="FunFam" id="3.40.50.300:FF:000049">
    <property type="entry name" value="Dynein, axonemal, heavy chain 5"/>
    <property type="match status" value="1"/>
</dbReference>
<keyword evidence="7" id="KW-0067">ATP-binding</keyword>
<dbReference type="InterPro" id="IPR035699">
    <property type="entry name" value="AAA_6"/>
</dbReference>
<protein>
    <recommendedName>
        <fullName evidence="16">AAA+ ATPase domain-containing protein</fullName>
    </recommendedName>
</protein>
<dbReference type="Pfam" id="PF18198">
    <property type="entry name" value="AAA_lid_11"/>
    <property type="match status" value="1"/>
</dbReference>
<keyword evidence="10 15" id="KW-0175">Coiled coil</keyword>
<dbReference type="InterPro" id="IPR024317">
    <property type="entry name" value="Dynein_heavy_chain_D4_dom"/>
</dbReference>
<evidence type="ECO:0000256" key="11">
    <source>
        <dbReference type="ARBA" id="ARBA00023069"/>
    </source>
</evidence>
<evidence type="ECO:0000256" key="15">
    <source>
        <dbReference type="SAM" id="Coils"/>
    </source>
</evidence>
<comment type="subcellular location">
    <subcellularLocation>
        <location evidence="1">Cytoplasm</location>
        <location evidence="1">Cytoskeleton</location>
        <location evidence="1">Flagellum axoneme</location>
    </subcellularLocation>
</comment>
<sequence length="2467" mass="277167">MSKFVAEDVPLFLSLIDDIFPGIKADKAVFPDIEAAMAKVATAKGLQLHPQWLAKCVQLYETYQVRHGIMLVGPTGSGKTAICETLAGALSELGTKHVIWKMNPKAITAPQMFGRMDSSTGDWTEGVFAVLWRRAAKEKKNFTWIILDGPVDAIWIENLNTVLDDNKVLTLANGDRVQMSGTMKAMFEPENLNNASPATVSRAGIIYVSDSELGWNPLVNSWLDTRRPQEAALLRPFFVTYIDALIRTMKLECKPVMNGIPWEHVSRDFCSITSLLTLLNAVLLDAVRTSEIFSEGHYERLFIYCCCWSMGSMLPLVDRPKFNAKMVELCNGNTPDWVDPERDTFFEYFVNEENTEWNTWVDKVPQWDYPVADEKPKFSQLVIPTLDSVRLEAILHLVSSVGKSSLFVGGPGTAKTTTIKSFMDSFDPEVMVSKAITFSSLTTPNIFQFTVEGAVEKRQGRIFGPPGGKKLLVFVDDISMPSMNDWGDQVTNEIVRQLLEQGGMYALEKPIGDMKMIIDCQYLAAMNTPGGGKNDIPNRLKRQFCIFNVPLPSVAAINNIFGQLVAGRFAADVFSAEVCDAAQKLVPITIDLWNKVQVKMLPTPAKFHYLFNMRELSKVFQGLVLCERDRFKTGVEHAPFGGQVTTPEGYLIAAWRHECERVFVDKLATYDDKNWTDQLIQGIIKDTFGAEMHKQVDERVYFVDFLREAAVDGDTGEMLDANPSFYESTVSLDSLKGVADARMQNFNETSKSLKLDLVLFSDALAHMMRIARLLCMDRGSALLVGVGGSGKQSLTRLAAYISGAFTFQITISKQYNTVALFEDLKALYKVAGLKGQKVCFIFTDAEIKEEGFLEFINQILMTGEVAGLFPKEELDMIVNDIRPALKKEAPGVIDTWDNLYAFFLGRVRDNLHVCLCFSPVGDKFATRARNFPGLINGCTIDWFLPWPQEALIAVSTKFIGSFTMACTDEDKFKLQQHMGHVHVAVTRACKEYFEKFRRYVYVTPKSYLSFIDGYRGLYKRKLDEVRILADKINSGLAKLFEAKTDVKNMQVELTAKNKDLAEAQRVSANLLKEISASTAIAEKEKTKVAVIVDAVSIKADEIAGVKADAEKDLAAAQPALDAAVNALNSISSKDIGALKALKNPPDIVKRIFDAVLVLRQFPMSSKVEWHDVKGANVINASDNYSSVAIKMMGDTNFLGSLMSFPKEQINDETCELLEPYLSAPDFNFAAAQKASGSVAGLCNWCEAMKTYHNVAKVVDPKIIMLRAAEADLKMAMKEKNEAEATMATVQGELDKMQAGFDAAMAEKQRLEDDAQMTQRKMDSATALITALGGEEIRWTEQSKQFDLQIQRLTGDCAMASSFVSYLGPFNKEFRDLLCTRDFYGDCISRGIPVTEDLDVTRFLVDESEIGEWNLQGLPTDDLSIQNGIMVTRATRYPVLVDPQGQGISWIKNREEVNMLRVTGLGEKQFRNHLEDCLSYGKPMLIENIEEELDPMLDPVLEKRVVKKGKNMIIQLDKEVDFSDSFCLFCTTRLPNPHYSPEMSAKVTVIDFTVTARGLEDQLLGKLILKEKHELEEQRQTLVEEVTSYKKKIKQLEDDLLFRLSNSTGNLLDDVELIDVLNSTKQTAQDVNEKLANASETNLKITEACEEYRPVAHRATLVYFLIAEFATCNVMYQTSLKQFNDLYELAIDKAEKAAMPAKRINNIIEHMTYAIYLYIQRGLFERHKMTFALMLTNKILVSAKGLTLDLVSVFLKGGGSLDINAVRKKPKEWIPDKCWLDLVALSQIPTFHDLLDSLSRNEGLWRQWYDLEAPEEANVPDFQDKITKFEKMCVVKALREDRTMVAAQEYITEAIGGRFVESVPLNMENTWAQTTAFVPVICLLSPGADPTKLIEELAKRKKIKMMGVSMGQGQEIIARKYLTTATTEGQWVLLQNTHLGLSYLTEIENFFAKAEELHEDFRLWITAEPHPLFPIGLLQMSIKLTNEAPVGMRAGLRNSYAWVSQDMLDAVSRYEWRQMLFVMCYMHSIVQERRKFGPLGWNIRYEFNQSDLSACVQFLQNHLMEMDAKKLASPTWATVTYMISSIQYGGRITDPFDELLMDTYAAKYFNESALAKGLALYPGYVVPDTTEIAEFRGAIEKLPAQESPEIFGLHSNADLTFRTLAVADLVEVVISTMPKSGGGGSGLTPEETVDKICEDLLSKVPLAFVNEITKELLKKLPGGSSQPLTVHLRQEIDRLNIIINLTTETLRNLRLAIAGTIALAGDLVEALNKLFNANIPSTWLKFSWDSATIGSWFQGLLHRFDQLHKWLNTGRPKGYWLTGFFNPQGFLTAMKQEVNRKHSSDKWALDDVVMTSEVTHPPKEFEQLREAPSEGVYVYGLYLEGCTWSGKENKLVDSEPKKLFTPLPVLYVTGVQQKDRKSQNTFETPTYRVKSRTGQHFITTFPLRTEDPASKWIMRGVALLCSVD</sequence>
<dbReference type="InterPro" id="IPR003593">
    <property type="entry name" value="AAA+_ATPase"/>
</dbReference>
<dbReference type="InterPro" id="IPR004273">
    <property type="entry name" value="Dynein_heavy_D6_P-loop"/>
</dbReference>
<dbReference type="EMBL" id="HBFC01004792">
    <property type="protein sequence ID" value="CAD8699937.1"/>
    <property type="molecule type" value="Transcribed_RNA"/>
</dbReference>
<dbReference type="InterPro" id="IPR024743">
    <property type="entry name" value="Dynein_HC_stalk"/>
</dbReference>
<dbReference type="GO" id="GO:0005874">
    <property type="term" value="C:microtubule"/>
    <property type="evidence" value="ECO:0007669"/>
    <property type="project" value="UniProtKB-KW"/>
</dbReference>
<dbReference type="FunFam" id="3.10.490.20:FF:000010">
    <property type="entry name" value="Dynein heavy chain, putative"/>
    <property type="match status" value="1"/>
</dbReference>
<evidence type="ECO:0000256" key="13">
    <source>
        <dbReference type="ARBA" id="ARBA00023212"/>
    </source>
</evidence>
<evidence type="ECO:0000256" key="2">
    <source>
        <dbReference type="ARBA" id="ARBA00022490"/>
    </source>
</evidence>
<evidence type="ECO:0000256" key="12">
    <source>
        <dbReference type="ARBA" id="ARBA00023175"/>
    </source>
</evidence>
<evidence type="ECO:0000259" key="16">
    <source>
        <dbReference type="SMART" id="SM00382"/>
    </source>
</evidence>
<dbReference type="GO" id="GO:0051959">
    <property type="term" value="F:dynein light intermediate chain binding"/>
    <property type="evidence" value="ECO:0007669"/>
    <property type="project" value="InterPro"/>
</dbReference>
<dbReference type="Pfam" id="PF18199">
    <property type="entry name" value="Dynein_C"/>
    <property type="match status" value="1"/>
</dbReference>
<dbReference type="GO" id="GO:0005524">
    <property type="term" value="F:ATP binding"/>
    <property type="evidence" value="ECO:0007669"/>
    <property type="project" value="UniProtKB-KW"/>
</dbReference>
<dbReference type="InterPro" id="IPR041658">
    <property type="entry name" value="AAA_lid_11"/>
</dbReference>
<keyword evidence="11" id="KW-0969">Cilium</keyword>
<dbReference type="Gene3D" id="1.10.472.130">
    <property type="match status" value="1"/>
</dbReference>
<evidence type="ECO:0000256" key="5">
    <source>
        <dbReference type="ARBA" id="ARBA00022741"/>
    </source>
</evidence>
<keyword evidence="2" id="KW-0963">Cytoplasm</keyword>
<evidence type="ECO:0000256" key="8">
    <source>
        <dbReference type="ARBA" id="ARBA00022846"/>
    </source>
</evidence>
<dbReference type="Pfam" id="PF17857">
    <property type="entry name" value="AAA_lid_1"/>
    <property type="match status" value="1"/>
</dbReference>
<dbReference type="Gene3D" id="1.20.920.30">
    <property type="match status" value="1"/>
</dbReference>
<dbReference type="Gene3D" id="6.10.140.1060">
    <property type="match status" value="1"/>
</dbReference>
<keyword evidence="3" id="KW-0493">Microtubule</keyword>
<evidence type="ECO:0000256" key="9">
    <source>
        <dbReference type="ARBA" id="ARBA00023017"/>
    </source>
</evidence>
<dbReference type="InterPro" id="IPR041466">
    <property type="entry name" value="Dynein_AAA5_ext"/>
</dbReference>
<evidence type="ECO:0000256" key="3">
    <source>
        <dbReference type="ARBA" id="ARBA00022701"/>
    </source>
</evidence>
<evidence type="ECO:0000313" key="17">
    <source>
        <dbReference type="EMBL" id="CAD8699937.1"/>
    </source>
</evidence>
<keyword evidence="12" id="KW-0505">Motor protein</keyword>
<dbReference type="GO" id="GO:0060271">
    <property type="term" value="P:cilium assembly"/>
    <property type="evidence" value="ECO:0007669"/>
    <property type="project" value="UniProtKB-ARBA"/>
</dbReference>
<dbReference type="GO" id="GO:0030286">
    <property type="term" value="C:dynein complex"/>
    <property type="evidence" value="ECO:0007669"/>
    <property type="project" value="UniProtKB-KW"/>
</dbReference>
<keyword evidence="8" id="KW-0282">Flagellum</keyword>
<feature type="domain" description="AAA+ ATPase" evidence="16">
    <location>
        <begin position="65"/>
        <end position="197"/>
    </location>
</feature>
<keyword evidence="13" id="KW-0206">Cytoskeleton</keyword>
<feature type="coiled-coil region" evidence="15">
    <location>
        <begin position="1265"/>
        <end position="1327"/>
    </location>
</feature>
<proteinExistence type="predicted"/>
<dbReference type="GO" id="GO:0045505">
    <property type="term" value="F:dynein intermediate chain binding"/>
    <property type="evidence" value="ECO:0007669"/>
    <property type="project" value="InterPro"/>
</dbReference>
<name>A0A7S0X3P4_9CHLO</name>
<dbReference type="SUPFAM" id="SSF52540">
    <property type="entry name" value="P-loop containing nucleoside triphosphate hydrolases"/>
    <property type="match status" value="3"/>
</dbReference>
<dbReference type="Pfam" id="PF12781">
    <property type="entry name" value="AAA_9"/>
    <property type="match status" value="1"/>
</dbReference>
<keyword evidence="6" id="KW-0970">Cilium biogenesis/degradation</keyword>
<dbReference type="GO" id="GO:0008569">
    <property type="term" value="F:minus-end-directed microtubule motor activity"/>
    <property type="evidence" value="ECO:0007669"/>
    <property type="project" value="InterPro"/>
</dbReference>
<evidence type="ECO:0000256" key="1">
    <source>
        <dbReference type="ARBA" id="ARBA00004611"/>
    </source>
</evidence>
<dbReference type="FunFam" id="3.40.50.300:FF:000320">
    <property type="entry name" value="Dynein, axonemal, heavy chain 5"/>
    <property type="match status" value="1"/>
</dbReference>
<dbReference type="PANTHER" id="PTHR46961:SF19">
    <property type="entry name" value="DYNEIN HEAVY CHAIN 5, AXONEMAL"/>
    <property type="match status" value="1"/>
</dbReference>
<dbReference type="Gene3D" id="1.20.920.20">
    <property type="match status" value="1"/>
</dbReference>
<dbReference type="InterPro" id="IPR027417">
    <property type="entry name" value="P-loop_NTPase"/>
</dbReference>
<dbReference type="Pfam" id="PF17852">
    <property type="entry name" value="Dynein_AAA_lid"/>
    <property type="match status" value="1"/>
</dbReference>
<evidence type="ECO:0000256" key="14">
    <source>
        <dbReference type="ARBA" id="ARBA00023273"/>
    </source>
</evidence>
<dbReference type="FunFam" id="3.40.50.300:FF:001386">
    <property type="entry name" value="Dynein heavy chain, putative"/>
    <property type="match status" value="1"/>
</dbReference>
<evidence type="ECO:0000256" key="6">
    <source>
        <dbReference type="ARBA" id="ARBA00022794"/>
    </source>
</evidence>
<dbReference type="InterPro" id="IPR035706">
    <property type="entry name" value="AAA_9"/>
</dbReference>
<accession>A0A7S0X3P4</accession>
<dbReference type="Gene3D" id="1.10.8.720">
    <property type="entry name" value="Region D6 of dynein motor"/>
    <property type="match status" value="1"/>
</dbReference>
<dbReference type="SMART" id="SM00382">
    <property type="entry name" value="AAA"/>
    <property type="match status" value="2"/>
</dbReference>
<dbReference type="Pfam" id="PF12777">
    <property type="entry name" value="MT"/>
    <property type="match status" value="1"/>
</dbReference>
<feature type="coiled-coil region" evidence="15">
    <location>
        <begin position="1571"/>
        <end position="1640"/>
    </location>
</feature>
<evidence type="ECO:0000256" key="7">
    <source>
        <dbReference type="ARBA" id="ARBA00022840"/>
    </source>
</evidence>
<dbReference type="InterPro" id="IPR043160">
    <property type="entry name" value="Dynein_C_barrel"/>
</dbReference>
<dbReference type="Gene3D" id="3.40.50.300">
    <property type="entry name" value="P-loop containing nucleotide triphosphate hydrolases"/>
    <property type="match status" value="4"/>
</dbReference>
<dbReference type="PANTHER" id="PTHR46961">
    <property type="entry name" value="DYNEIN HEAVY CHAIN 1, AXONEMAL-LIKE PROTEIN"/>
    <property type="match status" value="1"/>
</dbReference>
<dbReference type="GO" id="GO:0005929">
    <property type="term" value="C:cilium"/>
    <property type="evidence" value="ECO:0007669"/>
    <property type="project" value="UniProtKB-ARBA"/>
</dbReference>
<evidence type="ECO:0000256" key="4">
    <source>
        <dbReference type="ARBA" id="ARBA00022737"/>
    </source>
</evidence>